<sequence>MVILRDCDELGRVISPITKEEKRELWNQAIRHAKRPNGTIDLEILKTNYLGHPLFSNLSTSSDSDGGNNTDSDCVLLFSSSRSSHDRQSRPNFPMICGGSKGDRFANGVMRVESRYTDPQQVSFFRSKLHTSSTGNEADVVLEACRSGEKICLPHPQGIADKIFRLYVVVMEDMGVKFLFKDFEVDVLRCLNVAPSKLQFNSWAFIRGFEVLCEGLGFQPSLGVFLYFYETKGVDRLSWVTISAHPGKSLFATYAYNPKNLRDSYLRV</sequence>
<proteinExistence type="predicted"/>
<reference evidence="2" key="1">
    <citation type="journal article" date="2018" name="Nat. Plants">
        <title>Whole-genome landscape of Medicago truncatula symbiotic genes.</title>
        <authorList>
            <person name="Pecrix Y."/>
            <person name="Gamas P."/>
            <person name="Carrere S."/>
        </authorList>
    </citation>
    <scope>NUCLEOTIDE SEQUENCE</scope>
    <source>
        <tissue evidence="2">Leaves</tissue>
    </source>
</reference>
<dbReference type="InterPro" id="IPR007321">
    <property type="entry name" value="Transposase_28"/>
</dbReference>
<organism evidence="2">
    <name type="scientific">Medicago truncatula</name>
    <name type="common">Barrel medic</name>
    <name type="synonym">Medicago tribuloides</name>
    <dbReference type="NCBI Taxonomy" id="3880"/>
    <lineage>
        <taxon>Eukaryota</taxon>
        <taxon>Viridiplantae</taxon>
        <taxon>Streptophyta</taxon>
        <taxon>Embryophyta</taxon>
        <taxon>Tracheophyta</taxon>
        <taxon>Spermatophyta</taxon>
        <taxon>Magnoliopsida</taxon>
        <taxon>eudicotyledons</taxon>
        <taxon>Gunneridae</taxon>
        <taxon>Pentapetalae</taxon>
        <taxon>rosids</taxon>
        <taxon>fabids</taxon>
        <taxon>Fabales</taxon>
        <taxon>Fabaceae</taxon>
        <taxon>Papilionoideae</taxon>
        <taxon>50 kb inversion clade</taxon>
        <taxon>NPAAA clade</taxon>
        <taxon>Hologalegina</taxon>
        <taxon>IRL clade</taxon>
        <taxon>Trifolieae</taxon>
        <taxon>Medicago</taxon>
    </lineage>
</organism>
<dbReference type="Gramene" id="rna21402">
    <property type="protein sequence ID" value="RHN59376.1"/>
    <property type="gene ID" value="gene21402"/>
</dbReference>
<comment type="caution">
    <text evidence="2">The sequence shown here is derived from an EMBL/GenBank/DDBJ whole genome shotgun (WGS) entry which is preliminary data.</text>
</comment>
<feature type="domain" description="Transposase (putative) gypsy type" evidence="1">
    <location>
        <begin position="175"/>
        <end position="231"/>
    </location>
</feature>
<evidence type="ECO:0000313" key="2">
    <source>
        <dbReference type="EMBL" id="RHN59376.1"/>
    </source>
</evidence>
<dbReference type="Proteomes" id="UP000265566">
    <property type="component" value="Chromosome 4"/>
</dbReference>
<dbReference type="Pfam" id="PF04195">
    <property type="entry name" value="Transposase_28"/>
    <property type="match status" value="1"/>
</dbReference>
<dbReference type="AlphaFoldDB" id="A0A396I177"/>
<accession>A0A396I177</accession>
<evidence type="ECO:0000259" key="1">
    <source>
        <dbReference type="Pfam" id="PF04195"/>
    </source>
</evidence>
<gene>
    <name evidence="2" type="ORF">MtrunA17_Chr4g0012641</name>
</gene>
<dbReference type="EMBL" id="PSQE01000004">
    <property type="protein sequence ID" value="RHN59376.1"/>
    <property type="molecule type" value="Genomic_DNA"/>
</dbReference>
<name>A0A396I177_MEDTR</name>
<protein>
    <recommendedName>
        <fullName evidence="1">Transposase (putative) gypsy type domain-containing protein</fullName>
    </recommendedName>
</protein>